<feature type="transmembrane region" description="Helical" evidence="1">
    <location>
        <begin position="395"/>
        <end position="413"/>
    </location>
</feature>
<dbReference type="Gene3D" id="1.10.10.60">
    <property type="entry name" value="Homeodomain-like"/>
    <property type="match status" value="2"/>
</dbReference>
<evidence type="ECO:0000313" key="3">
    <source>
        <dbReference type="EMBL" id="SFJ05765.1"/>
    </source>
</evidence>
<proteinExistence type="predicted"/>
<dbReference type="Proteomes" id="UP000243887">
    <property type="component" value="Unassembled WGS sequence"/>
</dbReference>
<keyword evidence="4" id="KW-1185">Reference proteome</keyword>
<evidence type="ECO:0000256" key="1">
    <source>
        <dbReference type="SAM" id="Phobius"/>
    </source>
</evidence>
<dbReference type="InterPro" id="IPR011990">
    <property type="entry name" value="TPR-like_helical_dom_sf"/>
</dbReference>
<dbReference type="Gene3D" id="1.25.40.10">
    <property type="entry name" value="Tetratricopeptide repeat domain"/>
    <property type="match status" value="1"/>
</dbReference>
<dbReference type="PROSITE" id="PS01124">
    <property type="entry name" value="HTH_ARAC_FAMILY_2"/>
    <property type="match status" value="1"/>
</dbReference>
<dbReference type="GO" id="GO:0003700">
    <property type="term" value="F:DNA-binding transcription factor activity"/>
    <property type="evidence" value="ECO:0007669"/>
    <property type="project" value="InterPro"/>
</dbReference>
<gene>
    <name evidence="3" type="ORF">SAMN04487893_1037</name>
</gene>
<keyword evidence="1" id="KW-1133">Transmembrane helix</keyword>
<reference evidence="4" key="1">
    <citation type="submission" date="2016-10" db="EMBL/GenBank/DDBJ databases">
        <authorList>
            <person name="Varghese N."/>
            <person name="Submissions S."/>
        </authorList>
    </citation>
    <scope>NUCLEOTIDE SEQUENCE [LARGE SCALE GENOMIC DNA]</scope>
    <source>
        <strain evidence="4">DSM 26542</strain>
    </source>
</reference>
<dbReference type="InterPro" id="IPR018060">
    <property type="entry name" value="HTH_AraC"/>
</dbReference>
<keyword evidence="1" id="KW-0472">Membrane</keyword>
<feature type="domain" description="HTH araC/xylS-type" evidence="2">
    <location>
        <begin position="466"/>
        <end position="574"/>
    </location>
</feature>
<sequence>MPLQKYSMFFLYIIIIGSLLVANGQNAHNYSTNYKNWSLEQFRNQLDSDSINVETNNIYIENYLQKAKKAKSEIDIFKAYQKKILFSENYNLRIVYADSLLNYALKSNNKLHIGNAYDYKKFVEFKEKNYEKALEYGLLAEKFLTEEKDYFTLNLVKGAIGAIYYHLEDYEKSERLFKEAVDYYRKDTTYDGIRNFTYSSYSLSKASFKLEKNDTLPILIKHGYTILQKLNEEDRAFTKSYFDLVNGMYNYRRMNFFKSESLLKNTLNQFRKNGDFANEHLVYLYLGKNALKQNKKELAIDYFKKIDKLYLEKKFINVELSEAYEYLIDYYRDIHDIQNQLYYTNILLQISSNLHKNNTKLASYLHTHLDARKLKEAKTQLEMELVQNKNWTGNAYLGIIALILLVLAIVIYYQKKQKKLKSKFDILVYKQSIDEIDKAQFTLHESLTQKFISNTSINTLNLLETSQIILFKLEEFEKSKGFLEKITLDDLAIKLSTNRSTLSKVINEFKGMSFTSYIKKLRIDYAVKELTNNPKWHQFTIEALSEEFGFRTSKSFSMAFKEITQIPLHDFLKFRRQQSEINKNRYS</sequence>
<dbReference type="SUPFAM" id="SSF48452">
    <property type="entry name" value="TPR-like"/>
    <property type="match status" value="1"/>
</dbReference>
<dbReference type="STRING" id="1150112.SAMN04487893_1037"/>
<protein>
    <submittedName>
        <fullName evidence="3">AraC-type DNA-binding protein</fullName>
    </submittedName>
</protein>
<dbReference type="AlphaFoldDB" id="A0A1I3N9H2"/>
<dbReference type="SMART" id="SM00342">
    <property type="entry name" value="HTH_ARAC"/>
    <property type="match status" value="1"/>
</dbReference>
<keyword evidence="3" id="KW-0238">DNA-binding</keyword>
<organism evidence="3 4">
    <name type="scientific">Myroides guanonis</name>
    <dbReference type="NCBI Taxonomy" id="1150112"/>
    <lineage>
        <taxon>Bacteria</taxon>
        <taxon>Pseudomonadati</taxon>
        <taxon>Bacteroidota</taxon>
        <taxon>Flavobacteriia</taxon>
        <taxon>Flavobacteriales</taxon>
        <taxon>Flavobacteriaceae</taxon>
        <taxon>Myroides</taxon>
    </lineage>
</organism>
<keyword evidence="1" id="KW-0812">Transmembrane</keyword>
<dbReference type="OrthoDB" id="5295174at2"/>
<name>A0A1I3N9H2_9FLAO</name>
<dbReference type="Pfam" id="PF12833">
    <property type="entry name" value="HTH_18"/>
    <property type="match status" value="1"/>
</dbReference>
<accession>A0A1I3N9H2</accession>
<evidence type="ECO:0000313" key="4">
    <source>
        <dbReference type="Proteomes" id="UP000243887"/>
    </source>
</evidence>
<evidence type="ECO:0000259" key="2">
    <source>
        <dbReference type="PROSITE" id="PS01124"/>
    </source>
</evidence>
<dbReference type="EMBL" id="FORU01000003">
    <property type="protein sequence ID" value="SFJ05765.1"/>
    <property type="molecule type" value="Genomic_DNA"/>
</dbReference>
<dbReference type="GO" id="GO:0043565">
    <property type="term" value="F:sequence-specific DNA binding"/>
    <property type="evidence" value="ECO:0007669"/>
    <property type="project" value="InterPro"/>
</dbReference>